<dbReference type="STRING" id="966.BTA35_0207180"/>
<dbReference type="Proteomes" id="UP000190064">
    <property type="component" value="Unassembled WGS sequence"/>
</dbReference>
<feature type="domain" description="HTH marR-type" evidence="4">
    <location>
        <begin position="8"/>
        <end position="141"/>
    </location>
</feature>
<evidence type="ECO:0000313" key="5">
    <source>
        <dbReference type="EMBL" id="OOV87958.1"/>
    </source>
</evidence>
<dbReference type="InterPro" id="IPR036390">
    <property type="entry name" value="WH_DNA-bd_sf"/>
</dbReference>
<organism evidence="5 6">
    <name type="scientific">Oceanospirillum linum</name>
    <dbReference type="NCBI Taxonomy" id="966"/>
    <lineage>
        <taxon>Bacteria</taxon>
        <taxon>Pseudomonadati</taxon>
        <taxon>Pseudomonadota</taxon>
        <taxon>Gammaproteobacteria</taxon>
        <taxon>Oceanospirillales</taxon>
        <taxon>Oceanospirillaceae</taxon>
        <taxon>Oceanospirillum</taxon>
    </lineage>
</organism>
<dbReference type="InterPro" id="IPR036388">
    <property type="entry name" value="WH-like_DNA-bd_sf"/>
</dbReference>
<dbReference type="EMBL" id="MTSD02000002">
    <property type="protein sequence ID" value="OOV87958.1"/>
    <property type="molecule type" value="Genomic_DNA"/>
</dbReference>
<dbReference type="SMART" id="SM00347">
    <property type="entry name" value="HTH_MARR"/>
    <property type="match status" value="1"/>
</dbReference>
<dbReference type="InterPro" id="IPR000835">
    <property type="entry name" value="HTH_MarR-typ"/>
</dbReference>
<keyword evidence="2" id="KW-0238">DNA-binding</keyword>
<comment type="caution">
    <text evidence="5">The sequence shown here is derived from an EMBL/GenBank/DDBJ whole genome shotgun (WGS) entry which is preliminary data.</text>
</comment>
<accession>A0A1T1HDL9</accession>
<dbReference type="PANTHER" id="PTHR35790:SF4">
    <property type="entry name" value="HTH-TYPE TRANSCRIPTIONAL REGULATOR PCHR"/>
    <property type="match status" value="1"/>
</dbReference>
<dbReference type="SUPFAM" id="SSF46785">
    <property type="entry name" value="Winged helix' DNA-binding domain"/>
    <property type="match status" value="1"/>
</dbReference>
<proteinExistence type="predicted"/>
<reference evidence="5" key="1">
    <citation type="submission" date="2017-02" db="EMBL/GenBank/DDBJ databases">
        <title>Draft Genome Sequence of the Salt Water Bacterium Oceanospirillum linum ATCC 11336.</title>
        <authorList>
            <person name="Trachtenberg A.M."/>
            <person name="Carney J.G."/>
            <person name="Linnane J.D."/>
            <person name="Rheaume B.A."/>
            <person name="Pitts N.L."/>
            <person name="Mykles D.L."/>
            <person name="Maclea K.S."/>
        </authorList>
    </citation>
    <scope>NUCLEOTIDE SEQUENCE [LARGE SCALE GENOMIC DNA]</scope>
    <source>
        <strain evidence="5">ATCC 11336</strain>
    </source>
</reference>
<keyword evidence="6" id="KW-1185">Reference proteome</keyword>
<gene>
    <name evidence="5" type="ORF">BTA35_0207180</name>
</gene>
<sequence length="150" mass="17121">MSSSLQLEQYLPYRFNQLADQISSNLTAVYSSEFGVSLSEWRILALLGQQATMISTDISHRTKMDKAKVSRAVHKLGQEGCLHRERDEQDHRVSHLSLTQAGIKLYNSIIPKALEWESRLVATLAEEERVLLHRLMNKLDSQMRVIAGEK</sequence>
<evidence type="ECO:0000259" key="4">
    <source>
        <dbReference type="PROSITE" id="PS50995"/>
    </source>
</evidence>
<dbReference type="PROSITE" id="PS50995">
    <property type="entry name" value="HTH_MARR_2"/>
    <property type="match status" value="1"/>
</dbReference>
<keyword evidence="3" id="KW-0804">Transcription</keyword>
<evidence type="ECO:0000256" key="2">
    <source>
        <dbReference type="ARBA" id="ARBA00023125"/>
    </source>
</evidence>
<evidence type="ECO:0000256" key="3">
    <source>
        <dbReference type="ARBA" id="ARBA00023163"/>
    </source>
</evidence>
<dbReference type="GO" id="GO:0003700">
    <property type="term" value="F:DNA-binding transcription factor activity"/>
    <property type="evidence" value="ECO:0007669"/>
    <property type="project" value="InterPro"/>
</dbReference>
<dbReference type="Pfam" id="PF01047">
    <property type="entry name" value="MarR"/>
    <property type="match status" value="1"/>
</dbReference>
<protein>
    <recommendedName>
        <fullName evidence="4">HTH marR-type domain-containing protein</fullName>
    </recommendedName>
</protein>
<dbReference type="PANTHER" id="PTHR35790">
    <property type="entry name" value="HTH-TYPE TRANSCRIPTIONAL REGULATOR PCHR"/>
    <property type="match status" value="1"/>
</dbReference>
<evidence type="ECO:0000313" key="6">
    <source>
        <dbReference type="Proteomes" id="UP000190064"/>
    </source>
</evidence>
<dbReference type="GO" id="GO:0003677">
    <property type="term" value="F:DNA binding"/>
    <property type="evidence" value="ECO:0007669"/>
    <property type="project" value="UniProtKB-KW"/>
</dbReference>
<dbReference type="AlphaFoldDB" id="A0A1T1HDL9"/>
<name>A0A1T1HDL9_OCELI</name>
<evidence type="ECO:0000256" key="1">
    <source>
        <dbReference type="ARBA" id="ARBA00023015"/>
    </source>
</evidence>
<dbReference type="Gene3D" id="1.10.10.10">
    <property type="entry name" value="Winged helix-like DNA-binding domain superfamily/Winged helix DNA-binding domain"/>
    <property type="match status" value="1"/>
</dbReference>
<keyword evidence="1" id="KW-0805">Transcription regulation</keyword>
<dbReference type="PRINTS" id="PR00598">
    <property type="entry name" value="HTHMARR"/>
</dbReference>
<dbReference type="InterPro" id="IPR052067">
    <property type="entry name" value="Metal_resp_HTH_trans_reg"/>
</dbReference>